<evidence type="ECO:0000256" key="1">
    <source>
        <dbReference type="SAM" id="MobiDB-lite"/>
    </source>
</evidence>
<keyword evidence="3" id="KW-1185">Reference proteome</keyword>
<proteinExistence type="predicted"/>
<gene>
    <name evidence="2" type="ORF">OE88DRAFT_1739630</name>
</gene>
<dbReference type="OrthoDB" id="3007288at2759"/>
<evidence type="ECO:0000313" key="3">
    <source>
        <dbReference type="Proteomes" id="UP000305948"/>
    </source>
</evidence>
<organism evidence="2 3">
    <name type="scientific">Heliocybe sulcata</name>
    <dbReference type="NCBI Taxonomy" id="5364"/>
    <lineage>
        <taxon>Eukaryota</taxon>
        <taxon>Fungi</taxon>
        <taxon>Dikarya</taxon>
        <taxon>Basidiomycota</taxon>
        <taxon>Agaricomycotina</taxon>
        <taxon>Agaricomycetes</taxon>
        <taxon>Gloeophyllales</taxon>
        <taxon>Gloeophyllaceae</taxon>
        <taxon>Heliocybe</taxon>
    </lineage>
</organism>
<dbReference type="EMBL" id="ML213532">
    <property type="protein sequence ID" value="TFK46158.1"/>
    <property type="molecule type" value="Genomic_DNA"/>
</dbReference>
<reference evidence="2 3" key="1">
    <citation type="journal article" date="2019" name="Nat. Ecol. Evol.">
        <title>Megaphylogeny resolves global patterns of mushroom evolution.</title>
        <authorList>
            <person name="Varga T."/>
            <person name="Krizsan K."/>
            <person name="Foldi C."/>
            <person name="Dima B."/>
            <person name="Sanchez-Garcia M."/>
            <person name="Sanchez-Ramirez S."/>
            <person name="Szollosi G.J."/>
            <person name="Szarkandi J.G."/>
            <person name="Papp V."/>
            <person name="Albert L."/>
            <person name="Andreopoulos W."/>
            <person name="Angelini C."/>
            <person name="Antonin V."/>
            <person name="Barry K.W."/>
            <person name="Bougher N.L."/>
            <person name="Buchanan P."/>
            <person name="Buyck B."/>
            <person name="Bense V."/>
            <person name="Catcheside P."/>
            <person name="Chovatia M."/>
            <person name="Cooper J."/>
            <person name="Damon W."/>
            <person name="Desjardin D."/>
            <person name="Finy P."/>
            <person name="Geml J."/>
            <person name="Haridas S."/>
            <person name="Hughes K."/>
            <person name="Justo A."/>
            <person name="Karasinski D."/>
            <person name="Kautmanova I."/>
            <person name="Kiss B."/>
            <person name="Kocsube S."/>
            <person name="Kotiranta H."/>
            <person name="LaButti K.M."/>
            <person name="Lechner B.E."/>
            <person name="Liimatainen K."/>
            <person name="Lipzen A."/>
            <person name="Lukacs Z."/>
            <person name="Mihaltcheva S."/>
            <person name="Morgado L.N."/>
            <person name="Niskanen T."/>
            <person name="Noordeloos M.E."/>
            <person name="Ohm R.A."/>
            <person name="Ortiz-Santana B."/>
            <person name="Ovrebo C."/>
            <person name="Racz N."/>
            <person name="Riley R."/>
            <person name="Savchenko A."/>
            <person name="Shiryaev A."/>
            <person name="Soop K."/>
            <person name="Spirin V."/>
            <person name="Szebenyi C."/>
            <person name="Tomsovsky M."/>
            <person name="Tulloss R.E."/>
            <person name="Uehling J."/>
            <person name="Grigoriev I.V."/>
            <person name="Vagvolgyi C."/>
            <person name="Papp T."/>
            <person name="Martin F.M."/>
            <person name="Miettinen O."/>
            <person name="Hibbett D.S."/>
            <person name="Nagy L.G."/>
        </authorList>
    </citation>
    <scope>NUCLEOTIDE SEQUENCE [LARGE SCALE GENOMIC DNA]</scope>
    <source>
        <strain evidence="2 3">OMC1185</strain>
    </source>
</reference>
<accession>A0A5C3MQ36</accession>
<dbReference type="STRING" id="5364.A0A5C3MQ36"/>
<name>A0A5C3MQ36_9AGAM</name>
<dbReference type="AlphaFoldDB" id="A0A5C3MQ36"/>
<sequence>MSQYSSFSRSYDDSDVSMSRPSSSTSSRVDDILSSSSMPGSHRPSEERPRYQLSRQDSFDLPLPSTDLRRYVNRISTGMALNEIYLGRLHEFAEVASELSDPVAAKVAIYQQATQFQTQQLILRDESDTKALQKVLEEVQEILGSKLELTSNQKDEARAVAHRLLIQPDRTDFDIIEELMKELRVNKAKHGFESVFASSTRALACKSELGREASYVRNQLRSSIRDSVVGNKEGKTKACGLTKATERIVKKFVPVNETSQPLPAHMVRMAILRRFVRDHPGSVNVKAVPGTEGSFEYVKTKKGRSSDGDDFWSMVTAFLLEKDAEWGTDLKSAAWSRYIMECIETERRLFPDDPLLEMPVTSSSDNPVSTTAMSVPATMQPAGLLREAIFQDPPSYTGVQSVVAPTGTHQRGTYHAGYSTYNTIGTHDDARVHSLPGRRSPTPAELESTLTHGSTAYMHSVRGYPGDPHDGGYMGGSSHEHEAAEMGRGGSGTGLRSHRRGDFANTR</sequence>
<feature type="compositionally biased region" description="Low complexity" evidence="1">
    <location>
        <begin position="16"/>
        <end position="42"/>
    </location>
</feature>
<protein>
    <submittedName>
        <fullName evidence="2">Uncharacterized protein</fullName>
    </submittedName>
</protein>
<evidence type="ECO:0000313" key="2">
    <source>
        <dbReference type="EMBL" id="TFK46158.1"/>
    </source>
</evidence>
<feature type="region of interest" description="Disordered" evidence="1">
    <location>
        <begin position="465"/>
        <end position="507"/>
    </location>
</feature>
<feature type="region of interest" description="Disordered" evidence="1">
    <location>
        <begin position="1"/>
        <end position="59"/>
    </location>
</feature>
<dbReference type="Proteomes" id="UP000305948">
    <property type="component" value="Unassembled WGS sequence"/>
</dbReference>